<keyword evidence="1" id="KW-0812">Transmembrane</keyword>
<keyword evidence="3" id="KW-1185">Reference proteome</keyword>
<dbReference type="EMBL" id="BSER01000009">
    <property type="protein sequence ID" value="GLJ95655.1"/>
    <property type="molecule type" value="Genomic_DNA"/>
</dbReference>
<protein>
    <submittedName>
        <fullName evidence="2">Uncharacterized protein</fullName>
    </submittedName>
</protein>
<keyword evidence="1" id="KW-1133">Transmembrane helix</keyword>
<organism evidence="2 3">
    <name type="scientific">Microbacterium dextranolyticum</name>
    <dbReference type="NCBI Taxonomy" id="36806"/>
    <lineage>
        <taxon>Bacteria</taxon>
        <taxon>Bacillati</taxon>
        <taxon>Actinomycetota</taxon>
        <taxon>Actinomycetes</taxon>
        <taxon>Micrococcales</taxon>
        <taxon>Microbacteriaceae</taxon>
        <taxon>Microbacterium</taxon>
    </lineage>
</organism>
<dbReference type="AlphaFoldDB" id="A0A9W6M6J0"/>
<dbReference type="Proteomes" id="UP001142291">
    <property type="component" value="Unassembled WGS sequence"/>
</dbReference>
<proteinExistence type="predicted"/>
<evidence type="ECO:0000256" key="1">
    <source>
        <dbReference type="SAM" id="Phobius"/>
    </source>
</evidence>
<dbReference type="RefSeq" id="WP_204963870.1">
    <property type="nucleotide sequence ID" value="NZ_BAAAUR010000001.1"/>
</dbReference>
<evidence type="ECO:0000313" key="2">
    <source>
        <dbReference type="EMBL" id="GLJ95655.1"/>
    </source>
</evidence>
<accession>A0A9W6M6J0</accession>
<sequence>MDATSRDELAALRRRAYGPFADIAADPVATARLRELEERARTDRAPGPSTATADVVGEAPDAAALLRASIGLPTVPLDADEPDAPTVPDSRDAVAAGRRPVAAPWIVAWAASMLVVAVLVGGLVWGLASIPPVAGSAGGRQIATLTEKAEVPEQVLTWVPGGEAEGFAFEGLIVIPTAAGLGMSSAGAPCLLIVPSQGYGSDGSVTGEVFWGCQAGSFPATAQFMVGPQSPSALRERFPDGTALKFVLDGERIGVFVDDAVPTPTSPAAA</sequence>
<feature type="transmembrane region" description="Helical" evidence="1">
    <location>
        <begin position="106"/>
        <end position="128"/>
    </location>
</feature>
<name>A0A9W6M6J0_9MICO</name>
<gene>
    <name evidence="2" type="ORF">GCM10017591_17180</name>
</gene>
<comment type="caution">
    <text evidence="2">The sequence shown here is derived from an EMBL/GenBank/DDBJ whole genome shotgun (WGS) entry which is preliminary data.</text>
</comment>
<keyword evidence="1" id="KW-0472">Membrane</keyword>
<reference evidence="2" key="1">
    <citation type="journal article" date="2014" name="Int. J. Syst. Evol. Microbiol.">
        <title>Complete genome sequence of Corynebacterium casei LMG S-19264T (=DSM 44701T), isolated from a smear-ripened cheese.</title>
        <authorList>
            <consortium name="US DOE Joint Genome Institute (JGI-PGF)"/>
            <person name="Walter F."/>
            <person name="Albersmeier A."/>
            <person name="Kalinowski J."/>
            <person name="Ruckert C."/>
        </authorList>
    </citation>
    <scope>NUCLEOTIDE SEQUENCE</scope>
    <source>
        <strain evidence="2">VKM Ac-1940</strain>
    </source>
</reference>
<evidence type="ECO:0000313" key="3">
    <source>
        <dbReference type="Proteomes" id="UP001142291"/>
    </source>
</evidence>
<reference evidence="2" key="2">
    <citation type="submission" date="2023-01" db="EMBL/GenBank/DDBJ databases">
        <authorList>
            <person name="Sun Q."/>
            <person name="Evtushenko L."/>
        </authorList>
    </citation>
    <scope>NUCLEOTIDE SEQUENCE</scope>
    <source>
        <strain evidence="2">VKM Ac-1940</strain>
    </source>
</reference>